<dbReference type="STRING" id="337451.A0A3S3P5Q2"/>
<proteinExistence type="predicted"/>
<accession>A0A3S3P5Q2</accession>
<gene>
    <name evidence="1" type="ORF">CKAN_01238200</name>
</gene>
<sequence length="147" mass="16337">MFISSTVQIPSHQCPSIVKRNDYIGSSIPDDISSRSSWKAYSNGEFSPKLDLEDSSSFGVGSKFGESTMKLGSTFGDMLPVQAAGLSSFFTAGANRRYQKMTGMEVICNYTKHDSKRRGCVIEQSSWGWWNQNPPVPCSYTLMFMSE</sequence>
<dbReference type="AlphaFoldDB" id="A0A3S3P5Q2"/>
<dbReference type="EMBL" id="QPKB01000004">
    <property type="protein sequence ID" value="RWR83622.1"/>
    <property type="molecule type" value="Genomic_DNA"/>
</dbReference>
<dbReference type="OrthoDB" id="46189at2759"/>
<keyword evidence="2" id="KW-1185">Reference proteome</keyword>
<name>A0A3S3P5Q2_9MAGN</name>
<dbReference type="Proteomes" id="UP000283530">
    <property type="component" value="Unassembled WGS sequence"/>
</dbReference>
<protein>
    <submittedName>
        <fullName evidence="1">Conserved oligomeric Golgi complex subunit 1</fullName>
    </submittedName>
</protein>
<reference evidence="1 2" key="1">
    <citation type="journal article" date="2019" name="Nat. Plants">
        <title>Stout camphor tree genome fills gaps in understanding of flowering plant genome evolution.</title>
        <authorList>
            <person name="Chaw S.M."/>
            <person name="Liu Y.C."/>
            <person name="Wu Y.W."/>
            <person name="Wang H.Y."/>
            <person name="Lin C.I."/>
            <person name="Wu C.S."/>
            <person name="Ke H.M."/>
            <person name="Chang L.Y."/>
            <person name="Hsu C.Y."/>
            <person name="Yang H.T."/>
            <person name="Sudianto E."/>
            <person name="Hsu M.H."/>
            <person name="Wu K.P."/>
            <person name="Wang L.N."/>
            <person name="Leebens-Mack J.H."/>
            <person name="Tsai I.J."/>
        </authorList>
    </citation>
    <scope>NUCLEOTIDE SEQUENCE [LARGE SCALE GENOMIC DNA]</scope>
    <source>
        <strain evidence="2">cv. Chaw 1501</strain>
        <tissue evidence="1">Young leaves</tissue>
    </source>
</reference>
<evidence type="ECO:0000313" key="1">
    <source>
        <dbReference type="EMBL" id="RWR83622.1"/>
    </source>
</evidence>
<organism evidence="1 2">
    <name type="scientific">Cinnamomum micranthum f. kanehirae</name>
    <dbReference type="NCBI Taxonomy" id="337451"/>
    <lineage>
        <taxon>Eukaryota</taxon>
        <taxon>Viridiplantae</taxon>
        <taxon>Streptophyta</taxon>
        <taxon>Embryophyta</taxon>
        <taxon>Tracheophyta</taxon>
        <taxon>Spermatophyta</taxon>
        <taxon>Magnoliopsida</taxon>
        <taxon>Magnoliidae</taxon>
        <taxon>Laurales</taxon>
        <taxon>Lauraceae</taxon>
        <taxon>Cinnamomum</taxon>
    </lineage>
</organism>
<comment type="caution">
    <text evidence="1">The sequence shown here is derived from an EMBL/GenBank/DDBJ whole genome shotgun (WGS) entry which is preliminary data.</text>
</comment>
<evidence type="ECO:0000313" key="2">
    <source>
        <dbReference type="Proteomes" id="UP000283530"/>
    </source>
</evidence>